<evidence type="ECO:0000313" key="2">
    <source>
        <dbReference type="Proteomes" id="UP001214415"/>
    </source>
</evidence>
<keyword evidence="2" id="KW-1185">Reference proteome</keyword>
<name>A0AAF0EF85_9BASI</name>
<proteinExistence type="predicted"/>
<dbReference type="EMBL" id="CP119905">
    <property type="protein sequence ID" value="WFD24493.1"/>
    <property type="molecule type" value="Genomic_DNA"/>
</dbReference>
<accession>A0AAF0EF85</accession>
<protein>
    <submittedName>
        <fullName evidence="1">Uncharacterized protein</fullName>
    </submittedName>
</protein>
<gene>
    <name evidence="1" type="ORF">MEQU1_003195</name>
</gene>
<sequence>MPLDDPQGIVWVWADAHLECEAARAAAAQMVAALTGTTPDDVRSTWAQAQGVPWTIQNAYYEASVAHYFDEKADATPMTPAVVLLVHGGSPLSVHAQRASAREGFDVPIALVVGLGEGPVAGEAAVPPTGDVDETYAVHGWEYMEVTEPDVMMRLRDALMVHRWPDAQLVAPDATPPGVHALAQLPDAQRPWPTAPRSMQQDLDAFLEEDDEFGAFTSAEPARQVDCTPGDLFPDSLPKLMEHVKSLPPGPARQDAAARVAMEWERALALS</sequence>
<dbReference type="AlphaFoldDB" id="A0AAF0EF85"/>
<organism evidence="1 2">
    <name type="scientific">Malassezia equina</name>
    <dbReference type="NCBI Taxonomy" id="1381935"/>
    <lineage>
        <taxon>Eukaryota</taxon>
        <taxon>Fungi</taxon>
        <taxon>Dikarya</taxon>
        <taxon>Basidiomycota</taxon>
        <taxon>Ustilaginomycotina</taxon>
        <taxon>Malasseziomycetes</taxon>
        <taxon>Malasseziales</taxon>
        <taxon>Malasseziaceae</taxon>
        <taxon>Malassezia</taxon>
    </lineage>
</organism>
<dbReference type="Proteomes" id="UP001214415">
    <property type="component" value="Chromosome 6"/>
</dbReference>
<reference evidence="1" key="1">
    <citation type="submission" date="2023-03" db="EMBL/GenBank/DDBJ databases">
        <title>Mating type loci evolution in Malassezia.</title>
        <authorList>
            <person name="Coelho M.A."/>
        </authorList>
    </citation>
    <scope>NUCLEOTIDE SEQUENCE</scope>
    <source>
        <strain evidence="1">CBS 12830</strain>
    </source>
</reference>
<evidence type="ECO:0000313" key="1">
    <source>
        <dbReference type="EMBL" id="WFD24493.1"/>
    </source>
</evidence>